<dbReference type="InterPro" id="IPR027417">
    <property type="entry name" value="P-loop_NTPase"/>
</dbReference>
<evidence type="ECO:0000259" key="3">
    <source>
        <dbReference type="PROSITE" id="PS50893"/>
    </source>
</evidence>
<dbReference type="GO" id="GO:0016887">
    <property type="term" value="F:ATP hydrolysis activity"/>
    <property type="evidence" value="ECO:0007669"/>
    <property type="project" value="InterPro"/>
</dbReference>
<dbReference type="InterPro" id="IPR017871">
    <property type="entry name" value="ABC_transporter-like_CS"/>
</dbReference>
<dbReference type="InterPro" id="IPR003439">
    <property type="entry name" value="ABC_transporter-like_ATP-bd"/>
</dbReference>
<evidence type="ECO:0000313" key="4">
    <source>
        <dbReference type="EMBL" id="OHA59250.1"/>
    </source>
</evidence>
<evidence type="ECO:0000256" key="2">
    <source>
        <dbReference type="ARBA" id="ARBA00022840"/>
    </source>
</evidence>
<dbReference type="SMART" id="SM00382">
    <property type="entry name" value="AAA"/>
    <property type="match status" value="2"/>
</dbReference>
<dbReference type="Proteomes" id="UP000177838">
    <property type="component" value="Unassembled WGS sequence"/>
</dbReference>
<evidence type="ECO:0000256" key="1">
    <source>
        <dbReference type="ARBA" id="ARBA00022741"/>
    </source>
</evidence>
<dbReference type="AlphaFoldDB" id="A0A1G2QF62"/>
<feature type="domain" description="ABC transporter" evidence="3">
    <location>
        <begin position="9"/>
        <end position="224"/>
    </location>
</feature>
<proteinExistence type="predicted"/>
<dbReference type="PANTHER" id="PTHR42855:SF2">
    <property type="entry name" value="DRUG RESISTANCE ABC TRANSPORTER,ATP-BINDING PROTEIN"/>
    <property type="match status" value="1"/>
</dbReference>
<feature type="domain" description="ABC transporter" evidence="3">
    <location>
        <begin position="326"/>
        <end position="518"/>
    </location>
</feature>
<dbReference type="GO" id="GO:0005524">
    <property type="term" value="F:ATP binding"/>
    <property type="evidence" value="ECO:0007669"/>
    <property type="project" value="UniProtKB-KW"/>
</dbReference>
<dbReference type="CDD" id="cd03221">
    <property type="entry name" value="ABCF_EF-3"/>
    <property type="match status" value="2"/>
</dbReference>
<dbReference type="EMBL" id="MHTK01000008">
    <property type="protein sequence ID" value="OHA59250.1"/>
    <property type="molecule type" value="Genomic_DNA"/>
</dbReference>
<dbReference type="PROSITE" id="PS00211">
    <property type="entry name" value="ABC_TRANSPORTER_1"/>
    <property type="match status" value="1"/>
</dbReference>
<organism evidence="4 5">
    <name type="scientific">Candidatus Vogelbacteria bacterium RIFOXYD1_FULL_46_19</name>
    <dbReference type="NCBI Taxonomy" id="1802439"/>
    <lineage>
        <taxon>Bacteria</taxon>
        <taxon>Candidatus Vogeliibacteriota</taxon>
    </lineage>
</organism>
<keyword evidence="1" id="KW-0547">Nucleotide-binding</keyword>
<reference evidence="4 5" key="1">
    <citation type="journal article" date="2016" name="Nat. Commun.">
        <title>Thousands of microbial genomes shed light on interconnected biogeochemical processes in an aquifer system.</title>
        <authorList>
            <person name="Anantharaman K."/>
            <person name="Brown C.T."/>
            <person name="Hug L.A."/>
            <person name="Sharon I."/>
            <person name="Castelle C.J."/>
            <person name="Probst A.J."/>
            <person name="Thomas B.C."/>
            <person name="Singh A."/>
            <person name="Wilkins M.J."/>
            <person name="Karaoz U."/>
            <person name="Brodie E.L."/>
            <person name="Williams K.H."/>
            <person name="Hubbard S.S."/>
            <person name="Banfield J.F."/>
        </authorList>
    </citation>
    <scope>NUCLEOTIDE SEQUENCE [LARGE SCALE GENOMIC DNA]</scope>
</reference>
<sequence length="518" mass="58050">MPKPKQSLVSVVGVAKTFEDFKVFKNVDFSIQRGEKVALVGKNGSGKTTLLEMILGHIKPDAGHIYVAKGISVCYVAQDFDHLADWLVADLLEHTVGKKISQIETELRPLLAKLGLQLGLLKRTVGSLSGGEKTKVNLLPIFLATADLLLLDEPTNNLDAEALQLLANYVNDSRQSFIIVSHDRYFLDQTVTRVLEIDEQDKTTRLYDGNFSDYVEERTAEIGREWKNYQDQAEETNRLASLVEKKKSYIRKIETTRKNIKYLNPKLSEKPDDAILRDKEGRAGRRTKVLKNRLDRFKATEALAKPKRELPLKVALPLSRPSGQQVFVLAGVEKGMPSQKLGPLDLRIEAGNRILITGDNGAGKTTFLKLLMEEMRPEAGSIERGTRVDIGYLPQIVTWPTGLSVREILMQESQLAEPVARRILNRLRLSAEDIQKEASSLSAGERSRLTLALLMVNAPNCLILDEPSNHLDLEALHSFELALVEYKGTLIVVSHDRRFVEQVGFDRVLTLENGQLKQ</sequence>
<dbReference type="InterPro" id="IPR051309">
    <property type="entry name" value="ABCF_ATPase"/>
</dbReference>
<accession>A0A1G2QF62</accession>
<dbReference type="Pfam" id="PF00005">
    <property type="entry name" value="ABC_tran"/>
    <property type="match status" value="2"/>
</dbReference>
<name>A0A1G2QF62_9BACT</name>
<protein>
    <recommendedName>
        <fullName evidence="3">ABC transporter domain-containing protein</fullName>
    </recommendedName>
</protein>
<dbReference type="PANTHER" id="PTHR42855">
    <property type="entry name" value="ABC TRANSPORTER ATP-BINDING SUBUNIT"/>
    <property type="match status" value="1"/>
</dbReference>
<evidence type="ECO:0000313" key="5">
    <source>
        <dbReference type="Proteomes" id="UP000177838"/>
    </source>
</evidence>
<dbReference type="PROSITE" id="PS50893">
    <property type="entry name" value="ABC_TRANSPORTER_2"/>
    <property type="match status" value="2"/>
</dbReference>
<keyword evidence="2" id="KW-0067">ATP-binding</keyword>
<dbReference type="Gene3D" id="3.40.50.300">
    <property type="entry name" value="P-loop containing nucleotide triphosphate hydrolases"/>
    <property type="match status" value="2"/>
</dbReference>
<dbReference type="STRING" id="1802439.A2589_03505"/>
<dbReference type="InterPro" id="IPR003593">
    <property type="entry name" value="AAA+_ATPase"/>
</dbReference>
<dbReference type="SUPFAM" id="SSF52540">
    <property type="entry name" value="P-loop containing nucleoside triphosphate hydrolases"/>
    <property type="match status" value="2"/>
</dbReference>
<comment type="caution">
    <text evidence="4">The sequence shown here is derived from an EMBL/GenBank/DDBJ whole genome shotgun (WGS) entry which is preliminary data.</text>
</comment>
<gene>
    <name evidence="4" type="ORF">A2589_03505</name>
</gene>